<comment type="caution">
    <text evidence="1">The sequence shown here is derived from an EMBL/GenBank/DDBJ whole genome shotgun (WGS) entry which is preliminary data.</text>
</comment>
<proteinExistence type="predicted"/>
<gene>
    <name evidence="1" type="ORF">BG61_31950</name>
</gene>
<keyword evidence="2" id="KW-1185">Reference proteome</keyword>
<accession>A0A069PHX3</accession>
<dbReference type="AlphaFoldDB" id="A0A069PHX3"/>
<dbReference type="EMBL" id="JFHC01000058">
    <property type="protein sequence ID" value="KDR39499.1"/>
    <property type="molecule type" value="Genomic_DNA"/>
</dbReference>
<evidence type="ECO:0000313" key="1">
    <source>
        <dbReference type="EMBL" id="KDR39499.1"/>
    </source>
</evidence>
<evidence type="ECO:0000313" key="2">
    <source>
        <dbReference type="Proteomes" id="UP000027466"/>
    </source>
</evidence>
<protein>
    <submittedName>
        <fullName evidence="1">Uncharacterized protein</fullName>
    </submittedName>
</protein>
<sequence length="88" mass="9780">MLLTDTDEVVNVAHHKCARLREGLVHVRFSKANGLQFTKVVLSSMHFGDIAQAAIIGIARYLKRHSISMPLTLVALVLKFHDGLLVFV</sequence>
<organism evidence="1 2">
    <name type="scientific">Caballeronia glathei</name>
    <dbReference type="NCBI Taxonomy" id="60547"/>
    <lineage>
        <taxon>Bacteria</taxon>
        <taxon>Pseudomonadati</taxon>
        <taxon>Pseudomonadota</taxon>
        <taxon>Betaproteobacteria</taxon>
        <taxon>Burkholderiales</taxon>
        <taxon>Burkholderiaceae</taxon>
        <taxon>Caballeronia</taxon>
    </lineage>
</organism>
<dbReference type="Proteomes" id="UP000027466">
    <property type="component" value="Unassembled WGS sequence"/>
</dbReference>
<reference evidence="1 2" key="1">
    <citation type="submission" date="2014-03" db="EMBL/GenBank/DDBJ databases">
        <title>Draft Genome Sequences of Four Burkholderia Strains.</title>
        <authorList>
            <person name="Liu X.Y."/>
            <person name="Li C.X."/>
            <person name="Xu J.H."/>
        </authorList>
    </citation>
    <scope>NUCLEOTIDE SEQUENCE [LARGE SCALE GENOMIC DNA]</scope>
    <source>
        <strain evidence="1 2">DSM 50014</strain>
    </source>
</reference>
<name>A0A069PHX3_9BURK</name>